<dbReference type="Proteomes" id="UP000254799">
    <property type="component" value="Unassembled WGS sequence"/>
</dbReference>
<evidence type="ECO:0000313" key="2">
    <source>
        <dbReference type="EMBL" id="SQC86782.1"/>
    </source>
</evidence>
<evidence type="ECO:0000313" key="4">
    <source>
        <dbReference type="EMBL" id="STU47362.1"/>
    </source>
</evidence>
<gene>
    <name evidence="3" type="ORF">NCTC5052_03275</name>
    <name evidence="4" type="ORF">NCTC8849_05923</name>
    <name evidence="2" type="ORF">NCTC9645_04881</name>
</gene>
<accession>A0A060VGP3</accession>
<evidence type="ECO:0000313" key="7">
    <source>
        <dbReference type="Proteomes" id="UP000254799"/>
    </source>
</evidence>
<dbReference type="EMBL" id="UASO01000008">
    <property type="protein sequence ID" value="SQC86782.1"/>
    <property type="molecule type" value="Genomic_DNA"/>
</dbReference>
<proteinExistence type="predicted"/>
<name>A0A060VGP3_KLEPN</name>
<sequence>MANVPAKPRNTKGEPPSQADTEHGFNPTRKSADGRKAQLNLYIDMELKREFRSIAAANDMKHGELFEAYQEFWKKHH</sequence>
<dbReference type="Proteomes" id="UP000254103">
    <property type="component" value="Unassembled WGS sequence"/>
</dbReference>
<protein>
    <submittedName>
        <fullName evidence="2">Uncharacterized protein</fullName>
    </submittedName>
</protein>
<evidence type="ECO:0000313" key="5">
    <source>
        <dbReference type="Proteomes" id="UP000250675"/>
    </source>
</evidence>
<evidence type="ECO:0000313" key="6">
    <source>
        <dbReference type="Proteomes" id="UP000254103"/>
    </source>
</evidence>
<feature type="region of interest" description="Disordered" evidence="1">
    <location>
        <begin position="1"/>
        <end position="36"/>
    </location>
</feature>
<dbReference type="RefSeq" id="WP_004178129.1">
    <property type="nucleotide sequence ID" value="NZ_BDQS01000004.1"/>
</dbReference>
<dbReference type="EMBL" id="UGLJ01000002">
    <property type="protein sequence ID" value="STT94827.1"/>
    <property type="molecule type" value="Genomic_DNA"/>
</dbReference>
<evidence type="ECO:0000256" key="1">
    <source>
        <dbReference type="SAM" id="MobiDB-lite"/>
    </source>
</evidence>
<organism evidence="2 5">
    <name type="scientific">Klebsiella pneumoniae</name>
    <dbReference type="NCBI Taxonomy" id="573"/>
    <lineage>
        <taxon>Bacteria</taxon>
        <taxon>Pseudomonadati</taxon>
        <taxon>Pseudomonadota</taxon>
        <taxon>Gammaproteobacteria</taxon>
        <taxon>Enterobacterales</taxon>
        <taxon>Enterobacteriaceae</taxon>
        <taxon>Klebsiella/Raoultella group</taxon>
        <taxon>Klebsiella</taxon>
        <taxon>Klebsiella pneumoniae complex</taxon>
    </lineage>
</organism>
<dbReference type="Proteomes" id="UP000250675">
    <property type="component" value="Unassembled WGS sequence"/>
</dbReference>
<reference evidence="5 6" key="1">
    <citation type="submission" date="2018-06" db="EMBL/GenBank/DDBJ databases">
        <authorList>
            <consortium name="Pathogen Informatics"/>
            <person name="Doyle S."/>
        </authorList>
    </citation>
    <scope>NUCLEOTIDE SEQUENCE [LARGE SCALE GENOMIC DNA]</scope>
    <source>
        <strain evidence="3 6">NCTC5052</strain>
        <strain evidence="4 7">NCTC8849</strain>
        <strain evidence="2 5">NCTC9645</strain>
    </source>
</reference>
<dbReference type="EMBL" id="UGLC01000003">
    <property type="protein sequence ID" value="STU47362.1"/>
    <property type="molecule type" value="Genomic_DNA"/>
</dbReference>
<evidence type="ECO:0000313" key="3">
    <source>
        <dbReference type="EMBL" id="STT94827.1"/>
    </source>
</evidence>
<dbReference type="AlphaFoldDB" id="A0A060VGP3"/>